<keyword evidence="5" id="KW-0679">Respiratory chain</keyword>
<feature type="transmembrane region" description="Helical" evidence="16">
    <location>
        <begin position="305"/>
        <end position="327"/>
    </location>
</feature>
<evidence type="ECO:0000256" key="11">
    <source>
        <dbReference type="ARBA" id="ARBA00023027"/>
    </source>
</evidence>
<name>A0AA49X6U7_9BIVA</name>
<keyword evidence="11 16" id="KW-0520">NAD</keyword>
<dbReference type="GO" id="GO:0042773">
    <property type="term" value="P:ATP synthesis coupled electron transport"/>
    <property type="evidence" value="ECO:0007669"/>
    <property type="project" value="InterPro"/>
</dbReference>
<feature type="domain" description="NADH dehydrogenase subunit 5 C-terminal" evidence="19">
    <location>
        <begin position="400"/>
        <end position="577"/>
    </location>
</feature>
<comment type="function">
    <text evidence="16">Core subunit of the mitochondrial membrane respiratory chain NADH dehydrogenase (Complex I) which catalyzes electron transfer from NADH through the respiratory chain, using ubiquinone as an electron acceptor. Essential for the catalytic activity and assembly of complex I.</text>
</comment>
<evidence type="ECO:0000256" key="15">
    <source>
        <dbReference type="ARBA" id="ARBA00049551"/>
    </source>
</evidence>
<evidence type="ECO:0000259" key="17">
    <source>
        <dbReference type="Pfam" id="PF00361"/>
    </source>
</evidence>
<dbReference type="AlphaFoldDB" id="A0AA49X6U7"/>
<evidence type="ECO:0000256" key="6">
    <source>
        <dbReference type="ARBA" id="ARBA00022692"/>
    </source>
</evidence>
<feature type="transmembrane region" description="Helical" evidence="16">
    <location>
        <begin position="497"/>
        <end position="516"/>
    </location>
</feature>
<dbReference type="GO" id="GO:0008137">
    <property type="term" value="F:NADH dehydrogenase (ubiquinone) activity"/>
    <property type="evidence" value="ECO:0007669"/>
    <property type="project" value="UniProtKB-EC"/>
</dbReference>
<feature type="transmembrane region" description="Helical" evidence="16">
    <location>
        <begin position="563"/>
        <end position="583"/>
    </location>
</feature>
<comment type="subcellular location">
    <subcellularLocation>
        <location evidence="1">Mitochondrion inner membrane</location>
        <topology evidence="1">Multi-pass membrane protein</topology>
    </subcellularLocation>
</comment>
<evidence type="ECO:0000256" key="4">
    <source>
        <dbReference type="ARBA" id="ARBA00022448"/>
    </source>
</evidence>
<feature type="transmembrane region" description="Helical" evidence="16">
    <location>
        <begin position="348"/>
        <end position="368"/>
    </location>
</feature>
<dbReference type="EMBL" id="OQ197853">
    <property type="protein sequence ID" value="WLK25953.1"/>
    <property type="molecule type" value="Genomic_DNA"/>
</dbReference>
<evidence type="ECO:0000256" key="10">
    <source>
        <dbReference type="ARBA" id="ARBA00022989"/>
    </source>
</evidence>
<feature type="transmembrane region" description="Helical" evidence="16">
    <location>
        <begin position="247"/>
        <end position="272"/>
    </location>
</feature>
<dbReference type="InterPro" id="IPR001750">
    <property type="entry name" value="ND/Mrp_TM"/>
</dbReference>
<feature type="domain" description="NADH:quinone oxidoreductase/Mrp antiporter transmembrane" evidence="17">
    <location>
        <begin position="117"/>
        <end position="395"/>
    </location>
</feature>
<evidence type="ECO:0000256" key="13">
    <source>
        <dbReference type="ARBA" id="ARBA00023128"/>
    </source>
</evidence>
<sequence length="600" mass="66433">MNKSLNYKMSGVILGLYTLLGLFSMGSFWGLHSVSKMGEGWMICFSFGFSEFMLSDYSFCLMFDVYSCSFSAVVCFISMWVMVYSGFYMAHELHIRRFSYLVLLFVLSMNLLIYNPSMISLMVGWDGLGVISYLLVAYYMDSNSSAAASLTVFSNRVGDVMFIIFISILALNFDLEWYSLDGDFSSVLLMCLSWSMLLGSLTKSAQFPFVAWLPAAMAAPTPVSALVHSSTLVTAGVYMLIRFHSILGISALVCLCFLCLGTFFIAGLGGLVEMDIKKVVALSTLSQVSLMMFALSLGFPNLALFHLLVHAFFKALMFMTVGCLMYCSAGTQDIRLLSNLTSKLPLTSGWMSVSFMCLCGLPFMSGFYSKDLVVEAAIGNSVALGVNVAVLATVMLTAAYSSRVLFLLFSEQEVGLSTSHYSETSPYLVFSMCGLGTSAFLGGYAVQSLLLGSKDYFNVSVLLKNSILVCLVLGVSLGYVFSFMNSGSLKWKWFPKLQGFVSTLFYMSMMSGWWVGSRSCSFISNLVIKFEDFWVLNSFWYKGVGNVADYLGFMFRESYAKELNFLVFSISVWVVMAGLFSVLNDWKLLSEVTALARDLF</sequence>
<dbReference type="InterPro" id="IPR010934">
    <property type="entry name" value="NADH_DH_su5_C"/>
</dbReference>
<keyword evidence="10 16" id="KW-1133">Transmembrane helix</keyword>
<comment type="similarity">
    <text evidence="16">Belongs to the complex I subunit 5 family.</text>
</comment>
<feature type="transmembrane region" description="Helical" evidence="16">
    <location>
        <begin position="427"/>
        <end position="446"/>
    </location>
</feature>
<keyword evidence="6 16" id="KW-0812">Transmembrane</keyword>
<keyword evidence="8" id="KW-1278">Translocase</keyword>
<dbReference type="PRINTS" id="PR01434">
    <property type="entry name" value="NADHDHGNASE5"/>
</dbReference>
<dbReference type="PANTHER" id="PTHR42829:SF2">
    <property type="entry name" value="NADH-UBIQUINONE OXIDOREDUCTASE CHAIN 5"/>
    <property type="match status" value="1"/>
</dbReference>
<evidence type="ECO:0000313" key="20">
    <source>
        <dbReference type="EMBL" id="WLK25953.1"/>
    </source>
</evidence>
<dbReference type="GO" id="GO:0003954">
    <property type="term" value="F:NADH dehydrogenase activity"/>
    <property type="evidence" value="ECO:0007669"/>
    <property type="project" value="TreeGrafter"/>
</dbReference>
<evidence type="ECO:0000256" key="1">
    <source>
        <dbReference type="ARBA" id="ARBA00004448"/>
    </source>
</evidence>
<accession>A0AA49X6U7</accession>
<dbReference type="PANTHER" id="PTHR42829">
    <property type="entry name" value="NADH-UBIQUINONE OXIDOREDUCTASE CHAIN 5"/>
    <property type="match status" value="1"/>
</dbReference>
<dbReference type="Pfam" id="PF00361">
    <property type="entry name" value="Proton_antipo_M"/>
    <property type="match status" value="1"/>
</dbReference>
<reference evidence="20" key="1">
    <citation type="journal article" date="2023" name="Int J Biol">
        <title>Comparative analysis of the mitochondrial genomes of the family Mactridae (Mollusca: Venerida) and their phylogenetic implications.</title>
        <authorList>
            <person name="Ma P."/>
            <person name="Liu Y."/>
            <person name="Wang J."/>
            <person name="Chen Y."/>
            <person name="Zhang Z."/>
            <person name="Zhang T."/>
            <person name="Wang H."/>
        </authorList>
    </citation>
    <scope>NUCLEOTIDE SEQUENCE</scope>
</reference>
<dbReference type="GO" id="GO:0005743">
    <property type="term" value="C:mitochondrial inner membrane"/>
    <property type="evidence" value="ECO:0007669"/>
    <property type="project" value="UniProtKB-SubCell"/>
</dbReference>
<dbReference type="EC" id="7.1.1.2" evidence="2 16"/>
<keyword evidence="12 16" id="KW-0830">Ubiquinone</keyword>
<evidence type="ECO:0000256" key="16">
    <source>
        <dbReference type="RuleBase" id="RU003404"/>
    </source>
</evidence>
<evidence type="ECO:0000259" key="18">
    <source>
        <dbReference type="Pfam" id="PF00662"/>
    </source>
</evidence>
<geneLocation type="mitochondrion" evidence="20"/>
<keyword evidence="14 16" id="KW-0472">Membrane</keyword>
<feature type="transmembrane region" description="Helical" evidence="16">
    <location>
        <begin position="160"/>
        <end position="178"/>
    </location>
</feature>
<reference evidence="20" key="2">
    <citation type="submission" date="2023-01" db="EMBL/GenBank/DDBJ databases">
        <authorList>
            <person name="Ma P."/>
            <person name="Wang H."/>
            <person name="Liu Y."/>
        </authorList>
    </citation>
    <scope>NUCLEOTIDE SEQUENCE</scope>
</reference>
<feature type="transmembrane region" description="Helical" evidence="16">
    <location>
        <begin position="119"/>
        <end position="139"/>
    </location>
</feature>
<keyword evidence="13 16" id="KW-0496">Mitochondrion</keyword>
<evidence type="ECO:0000256" key="14">
    <source>
        <dbReference type="ARBA" id="ARBA00023136"/>
    </source>
</evidence>
<evidence type="ECO:0000259" key="19">
    <source>
        <dbReference type="Pfam" id="PF06455"/>
    </source>
</evidence>
<dbReference type="GO" id="GO:0015990">
    <property type="term" value="P:electron transport coupled proton transport"/>
    <property type="evidence" value="ECO:0007669"/>
    <property type="project" value="TreeGrafter"/>
</dbReference>
<dbReference type="Pfam" id="PF06455">
    <property type="entry name" value="NADH5_C"/>
    <property type="match status" value="1"/>
</dbReference>
<evidence type="ECO:0000256" key="3">
    <source>
        <dbReference type="ARBA" id="ARBA00021096"/>
    </source>
</evidence>
<protein>
    <recommendedName>
        <fullName evidence="3 16">NADH-ubiquinone oxidoreductase chain 5</fullName>
        <ecNumber evidence="2 16">7.1.1.2</ecNumber>
    </recommendedName>
</protein>
<evidence type="ECO:0000256" key="7">
    <source>
        <dbReference type="ARBA" id="ARBA00022792"/>
    </source>
</evidence>
<dbReference type="InterPro" id="IPR003945">
    <property type="entry name" value="NU5C-like"/>
</dbReference>
<keyword evidence="9" id="KW-0249">Electron transport</keyword>
<feature type="domain" description="NADH-Ubiquinone oxidoreductase (complex I) chain 5 N-terminal" evidence="18">
    <location>
        <begin position="57"/>
        <end position="98"/>
    </location>
</feature>
<evidence type="ECO:0000256" key="5">
    <source>
        <dbReference type="ARBA" id="ARBA00022660"/>
    </source>
</evidence>
<evidence type="ECO:0000256" key="8">
    <source>
        <dbReference type="ARBA" id="ARBA00022967"/>
    </source>
</evidence>
<keyword evidence="7" id="KW-0999">Mitochondrion inner membrane</keyword>
<organism evidence="20">
    <name type="scientific">Raeta pulchella</name>
    <dbReference type="NCBI Taxonomy" id="2109557"/>
    <lineage>
        <taxon>Eukaryota</taxon>
        <taxon>Metazoa</taxon>
        <taxon>Spiralia</taxon>
        <taxon>Lophotrochozoa</taxon>
        <taxon>Mollusca</taxon>
        <taxon>Bivalvia</taxon>
        <taxon>Autobranchia</taxon>
        <taxon>Heteroconchia</taxon>
        <taxon>Euheterodonta</taxon>
        <taxon>Imparidentia</taxon>
        <taxon>Neoheterodontei</taxon>
        <taxon>Venerida</taxon>
        <taxon>Mactroidea</taxon>
        <taxon>Anatinellidae</taxon>
        <taxon>Raeta</taxon>
    </lineage>
</organism>
<gene>
    <name evidence="20" type="primary">nad5</name>
</gene>
<evidence type="ECO:0000256" key="2">
    <source>
        <dbReference type="ARBA" id="ARBA00012944"/>
    </source>
</evidence>
<dbReference type="InterPro" id="IPR001516">
    <property type="entry name" value="Proton_antipo_N"/>
</dbReference>
<evidence type="ECO:0000256" key="12">
    <source>
        <dbReference type="ARBA" id="ARBA00023075"/>
    </source>
</evidence>
<feature type="transmembrane region" description="Helical" evidence="16">
    <location>
        <begin position="61"/>
        <end position="83"/>
    </location>
</feature>
<proteinExistence type="inferred from homology"/>
<comment type="catalytic activity">
    <reaction evidence="15 16">
        <text>a ubiquinone + NADH + 5 H(+)(in) = a ubiquinol + NAD(+) + 4 H(+)(out)</text>
        <dbReference type="Rhea" id="RHEA:29091"/>
        <dbReference type="Rhea" id="RHEA-COMP:9565"/>
        <dbReference type="Rhea" id="RHEA-COMP:9566"/>
        <dbReference type="ChEBI" id="CHEBI:15378"/>
        <dbReference type="ChEBI" id="CHEBI:16389"/>
        <dbReference type="ChEBI" id="CHEBI:17976"/>
        <dbReference type="ChEBI" id="CHEBI:57540"/>
        <dbReference type="ChEBI" id="CHEBI:57945"/>
        <dbReference type="EC" id="7.1.1.2"/>
    </reaction>
</comment>
<feature type="transmembrane region" description="Helical" evidence="16">
    <location>
        <begin position="279"/>
        <end position="299"/>
    </location>
</feature>
<feature type="transmembrane region" description="Helical" evidence="16">
    <location>
        <begin position="95"/>
        <end position="113"/>
    </location>
</feature>
<feature type="transmembrane region" description="Helical" evidence="16">
    <location>
        <begin position="12"/>
        <end position="32"/>
    </location>
</feature>
<keyword evidence="4 16" id="KW-0813">Transport</keyword>
<dbReference type="Pfam" id="PF00662">
    <property type="entry name" value="Proton_antipo_N"/>
    <property type="match status" value="1"/>
</dbReference>
<evidence type="ECO:0000256" key="9">
    <source>
        <dbReference type="ARBA" id="ARBA00022982"/>
    </source>
</evidence>
<feature type="transmembrane region" description="Helical" evidence="16">
    <location>
        <begin position="466"/>
        <end position="485"/>
    </location>
</feature>